<dbReference type="PROSITE" id="PS50835">
    <property type="entry name" value="IG_LIKE"/>
    <property type="match status" value="1"/>
</dbReference>
<comment type="subcellular location">
    <subcellularLocation>
        <location evidence="1">Membrane</location>
        <topology evidence="1">Single-pass type I membrane protein</topology>
    </subcellularLocation>
</comment>
<dbReference type="InterPro" id="IPR051275">
    <property type="entry name" value="Cell_adhesion_signaling"/>
</dbReference>
<dbReference type="InterPro" id="IPR013783">
    <property type="entry name" value="Ig-like_fold"/>
</dbReference>
<organism evidence="7 8">
    <name type="scientific">Mytilus galloprovincialis</name>
    <name type="common">Mediterranean mussel</name>
    <dbReference type="NCBI Taxonomy" id="29158"/>
    <lineage>
        <taxon>Eukaryota</taxon>
        <taxon>Metazoa</taxon>
        <taxon>Spiralia</taxon>
        <taxon>Lophotrochozoa</taxon>
        <taxon>Mollusca</taxon>
        <taxon>Bivalvia</taxon>
        <taxon>Autobranchia</taxon>
        <taxon>Pteriomorphia</taxon>
        <taxon>Mytilida</taxon>
        <taxon>Mytiloidea</taxon>
        <taxon>Mytilidae</taxon>
        <taxon>Mytilinae</taxon>
        <taxon>Mytilus</taxon>
    </lineage>
</organism>
<dbReference type="OrthoDB" id="6118832at2759"/>
<dbReference type="InterPro" id="IPR036179">
    <property type="entry name" value="Ig-like_dom_sf"/>
</dbReference>
<evidence type="ECO:0000256" key="3">
    <source>
        <dbReference type="ARBA" id="ARBA00023157"/>
    </source>
</evidence>
<evidence type="ECO:0000256" key="1">
    <source>
        <dbReference type="ARBA" id="ARBA00004479"/>
    </source>
</evidence>
<dbReference type="AlphaFoldDB" id="A0A8B6DUT2"/>
<dbReference type="InterPro" id="IPR003599">
    <property type="entry name" value="Ig_sub"/>
</dbReference>
<gene>
    <name evidence="7" type="ORF">MGAL_10B088972</name>
</gene>
<accession>A0A8B6DUT2</accession>
<keyword evidence="8" id="KW-1185">Reference proteome</keyword>
<evidence type="ECO:0000259" key="6">
    <source>
        <dbReference type="PROSITE" id="PS50835"/>
    </source>
</evidence>
<dbReference type="GO" id="GO:0005886">
    <property type="term" value="C:plasma membrane"/>
    <property type="evidence" value="ECO:0007669"/>
    <property type="project" value="TreeGrafter"/>
</dbReference>
<dbReference type="GO" id="GO:0005911">
    <property type="term" value="C:cell-cell junction"/>
    <property type="evidence" value="ECO:0007669"/>
    <property type="project" value="TreeGrafter"/>
</dbReference>
<keyword evidence="3" id="KW-1015">Disulfide bond</keyword>
<evidence type="ECO:0000256" key="4">
    <source>
        <dbReference type="ARBA" id="ARBA00023180"/>
    </source>
</evidence>
<dbReference type="GO" id="GO:0098609">
    <property type="term" value="P:cell-cell adhesion"/>
    <property type="evidence" value="ECO:0007669"/>
    <property type="project" value="TreeGrafter"/>
</dbReference>
<keyword evidence="4" id="KW-0325">Glycoprotein</keyword>
<evidence type="ECO:0000256" key="5">
    <source>
        <dbReference type="ARBA" id="ARBA00023319"/>
    </source>
</evidence>
<keyword evidence="5" id="KW-0393">Immunoglobulin domain</keyword>
<name>A0A8B6DUT2_MYTGA</name>
<keyword evidence="2" id="KW-0472">Membrane</keyword>
<dbReference type="SMART" id="SM00409">
    <property type="entry name" value="IG"/>
    <property type="match status" value="2"/>
</dbReference>
<dbReference type="GO" id="GO:0050839">
    <property type="term" value="F:cell adhesion molecule binding"/>
    <property type="evidence" value="ECO:0007669"/>
    <property type="project" value="TreeGrafter"/>
</dbReference>
<sequence length="316" mass="36265">MLISDSPKVKVNMIPSSCLRESDQVRLTCVYESNPAPSVIIWTHNDVIIHRDFEFYIHNISRREDGVYQCKVKNAIGYGVDEIKLRIQYAPEVHVELLPNSSLLCNATGFPNNYTFSNWEHMSIDRHSFRLINTETNLLKFDFNDDDDNPIYTFDGLYVCKVSNGIPDEHNITMQRGFKDIYFPGKPYCIPKTTSTEIRERTEPVTITFIVYSRTPLNYTWQKGRFQLKGSSKYEYQKKQTSTPVKIHGVLVNLTTLTVGLLIYKLTDTDFDTVYTVYLSNKHGNSSCSKDLLEGTVPDKPSNLTVKPLLVSFEVT</sequence>
<dbReference type="InterPro" id="IPR007110">
    <property type="entry name" value="Ig-like_dom"/>
</dbReference>
<dbReference type="Proteomes" id="UP000596742">
    <property type="component" value="Unassembled WGS sequence"/>
</dbReference>
<dbReference type="PANTHER" id="PTHR11640">
    <property type="entry name" value="NEPHRIN"/>
    <property type="match status" value="1"/>
</dbReference>
<reference evidence="7" key="1">
    <citation type="submission" date="2018-11" db="EMBL/GenBank/DDBJ databases">
        <authorList>
            <person name="Alioto T."/>
            <person name="Alioto T."/>
        </authorList>
    </citation>
    <scope>NUCLEOTIDE SEQUENCE</scope>
</reference>
<evidence type="ECO:0000313" key="7">
    <source>
        <dbReference type="EMBL" id="VDI24415.1"/>
    </source>
</evidence>
<evidence type="ECO:0000313" key="8">
    <source>
        <dbReference type="Proteomes" id="UP000596742"/>
    </source>
</evidence>
<dbReference type="Gene3D" id="2.60.40.10">
    <property type="entry name" value="Immunoglobulins"/>
    <property type="match status" value="2"/>
</dbReference>
<dbReference type="PANTHER" id="PTHR11640:SF31">
    <property type="entry name" value="IRREGULAR CHIASM C-ROUGHEST PROTEIN-RELATED"/>
    <property type="match status" value="1"/>
</dbReference>
<protein>
    <submittedName>
        <fullName evidence="7">CD22 antigen</fullName>
    </submittedName>
</protein>
<feature type="domain" description="Ig-like" evidence="6">
    <location>
        <begin position="7"/>
        <end position="86"/>
    </location>
</feature>
<dbReference type="SUPFAM" id="SSF48726">
    <property type="entry name" value="Immunoglobulin"/>
    <property type="match status" value="2"/>
</dbReference>
<evidence type="ECO:0000256" key="2">
    <source>
        <dbReference type="ARBA" id="ARBA00023136"/>
    </source>
</evidence>
<proteinExistence type="predicted"/>
<dbReference type="Pfam" id="PF13927">
    <property type="entry name" value="Ig_3"/>
    <property type="match status" value="1"/>
</dbReference>
<dbReference type="EMBL" id="UYJE01004036">
    <property type="protein sequence ID" value="VDI24415.1"/>
    <property type="molecule type" value="Genomic_DNA"/>
</dbReference>
<comment type="caution">
    <text evidence="7">The sequence shown here is derived from an EMBL/GenBank/DDBJ whole genome shotgun (WGS) entry which is preliminary data.</text>
</comment>